<feature type="chain" id="PRO_5016344632" description="DUF1080 domain-containing protein" evidence="1">
    <location>
        <begin position="24"/>
        <end position="371"/>
    </location>
</feature>
<keyword evidence="1" id="KW-0732">Signal</keyword>
<dbReference type="AlphaFoldDB" id="A0A327NHW1"/>
<dbReference type="Gene3D" id="2.60.120.560">
    <property type="entry name" value="Exo-inulinase, domain 1"/>
    <property type="match status" value="1"/>
</dbReference>
<dbReference type="Proteomes" id="UP000249016">
    <property type="component" value="Unassembled WGS sequence"/>
</dbReference>
<dbReference type="RefSeq" id="WP_111340484.1">
    <property type="nucleotide sequence ID" value="NZ_QLII01000001.1"/>
</dbReference>
<evidence type="ECO:0000313" key="2">
    <source>
        <dbReference type="EMBL" id="RAI73606.1"/>
    </source>
</evidence>
<reference evidence="2 3" key="1">
    <citation type="submission" date="2018-06" db="EMBL/GenBank/DDBJ databases">
        <title>Spirosoma sp. HMF3257 Genome sequencing and assembly.</title>
        <authorList>
            <person name="Kang H."/>
            <person name="Cha I."/>
            <person name="Kim H."/>
            <person name="Kang J."/>
            <person name="Joh K."/>
        </authorList>
    </citation>
    <scope>NUCLEOTIDE SEQUENCE [LARGE SCALE GENOMIC DNA]</scope>
    <source>
        <strain evidence="2 3">HMF3257</strain>
    </source>
</reference>
<name>A0A327NHW1_9BACT</name>
<proteinExistence type="predicted"/>
<dbReference type="EMBL" id="QLII01000001">
    <property type="protein sequence ID" value="RAI73606.1"/>
    <property type="molecule type" value="Genomic_DNA"/>
</dbReference>
<comment type="caution">
    <text evidence="2">The sequence shown here is derived from an EMBL/GenBank/DDBJ whole genome shotgun (WGS) entry which is preliminary data.</text>
</comment>
<protein>
    <recommendedName>
        <fullName evidence="4">DUF1080 domain-containing protein</fullName>
    </recommendedName>
</protein>
<feature type="signal peptide" evidence="1">
    <location>
        <begin position="1"/>
        <end position="23"/>
    </location>
</feature>
<evidence type="ECO:0008006" key="4">
    <source>
        <dbReference type="Google" id="ProtNLM"/>
    </source>
</evidence>
<gene>
    <name evidence="2" type="ORF">HMF3257_02705</name>
</gene>
<accession>A0A327NHW1</accession>
<sequence>MKTVTMKAILIFLLATIGSQAVAQTTVPFDSSAWMFAGKVTKETFQGKDGIRLTDGRIILKDNTFKNGIIEFDMTLSPERNFPGFGFRLQDTDNFEHLYLRPHRVGNPDAIQYIPIFNGHDSWQFYYGDGYSTTVTYPMNAWVHIKLVVRDTQAEVYIGSSTEPSLVIHQLKREPKPGRISLENGAPVTTHFANFQYTKTDTPPMSGKFKPEAAPQPGTLLNWQVSSTFDEKLLQTDYLIPQALANRLTWSNLTAENSGILNVSKIRKRSEDANTVFTKLTIVSDKPQIKKLDLGFSDRVNVYLNGRLLYAGHDEFLSRDYRFLGTVGYYDAVYLDLKKGQNELWIAVSENFGGWGIQSRIDDQTGLTIKP</sequence>
<organism evidence="2 3">
    <name type="scientific">Spirosoma telluris</name>
    <dbReference type="NCBI Taxonomy" id="2183553"/>
    <lineage>
        <taxon>Bacteria</taxon>
        <taxon>Pseudomonadati</taxon>
        <taxon>Bacteroidota</taxon>
        <taxon>Cytophagia</taxon>
        <taxon>Cytophagales</taxon>
        <taxon>Cytophagaceae</taxon>
        <taxon>Spirosoma</taxon>
    </lineage>
</organism>
<evidence type="ECO:0000256" key="1">
    <source>
        <dbReference type="SAM" id="SignalP"/>
    </source>
</evidence>
<evidence type="ECO:0000313" key="3">
    <source>
        <dbReference type="Proteomes" id="UP000249016"/>
    </source>
</evidence>
<keyword evidence="3" id="KW-1185">Reference proteome</keyword>